<dbReference type="AlphaFoldDB" id="A0A4S8QDL7"/>
<reference evidence="3" key="1">
    <citation type="submission" date="2019-04" db="EMBL/GenBank/DDBJ databases">
        <title>Nocardioides xinjiangensis sp. nov.</title>
        <authorList>
            <person name="Liu S."/>
        </authorList>
    </citation>
    <scope>NUCLEOTIDE SEQUENCE [LARGE SCALE GENOMIC DNA]</scope>
    <source>
        <strain evidence="3">18</strain>
    </source>
</reference>
<protein>
    <submittedName>
        <fullName evidence="2">Uncharacterized protein</fullName>
    </submittedName>
</protein>
<sequence>MPYPVTVLAWIFVVLALIVGSSWQPDPAVFANPTPAESTESPAAEEEPVQPNTDPVQLDEDEIGLGVGMGNSGFTILQDDFRQGADVSWGVLLANDHPDYVALVSVALTVEAENGDFAVPRVLSVALEPGGTSWAGDSGETYLEDESVFDAAEPVRAVDATLEVDEITWYEPEGVTGWEVSDADLQVTEFEDEPRGGEQLLTVTVENDSGLAVSLGNPTIVYRDEEGNILGAESGLHSLGWMPTGSATRTLRVDAERIPPGTDLTLTAFGTG</sequence>
<evidence type="ECO:0000313" key="2">
    <source>
        <dbReference type="EMBL" id="THV42400.1"/>
    </source>
</evidence>
<dbReference type="EMBL" id="STGY01000025">
    <property type="protein sequence ID" value="THV42400.1"/>
    <property type="molecule type" value="Genomic_DNA"/>
</dbReference>
<reference evidence="2 3" key="2">
    <citation type="submission" date="2019-05" db="EMBL/GenBank/DDBJ databases">
        <title>Glycomyces buryatensis sp. nov.</title>
        <authorList>
            <person name="Nikitina E."/>
        </authorList>
    </citation>
    <scope>NUCLEOTIDE SEQUENCE [LARGE SCALE GENOMIC DNA]</scope>
    <source>
        <strain evidence="2 3">18</strain>
    </source>
</reference>
<feature type="compositionally biased region" description="Low complexity" evidence="1">
    <location>
        <begin position="33"/>
        <end position="42"/>
    </location>
</feature>
<evidence type="ECO:0000313" key="3">
    <source>
        <dbReference type="Proteomes" id="UP000308760"/>
    </source>
</evidence>
<organism evidence="2 3">
    <name type="scientific">Glycomyces buryatensis</name>
    <dbReference type="NCBI Taxonomy" id="2570927"/>
    <lineage>
        <taxon>Bacteria</taxon>
        <taxon>Bacillati</taxon>
        <taxon>Actinomycetota</taxon>
        <taxon>Actinomycetes</taxon>
        <taxon>Glycomycetales</taxon>
        <taxon>Glycomycetaceae</taxon>
        <taxon>Glycomyces</taxon>
    </lineage>
</organism>
<dbReference type="Proteomes" id="UP000308760">
    <property type="component" value="Unassembled WGS sequence"/>
</dbReference>
<gene>
    <name evidence="2" type="ORF">FAB82_07035</name>
</gene>
<proteinExistence type="predicted"/>
<comment type="caution">
    <text evidence="2">The sequence shown here is derived from an EMBL/GenBank/DDBJ whole genome shotgun (WGS) entry which is preliminary data.</text>
</comment>
<evidence type="ECO:0000256" key="1">
    <source>
        <dbReference type="SAM" id="MobiDB-lite"/>
    </source>
</evidence>
<dbReference type="RefSeq" id="WP_136533832.1">
    <property type="nucleotide sequence ID" value="NZ_STGY01000025.1"/>
</dbReference>
<name>A0A4S8QDL7_9ACTN</name>
<accession>A0A4S8QDL7</accession>
<keyword evidence="3" id="KW-1185">Reference proteome</keyword>
<feature type="region of interest" description="Disordered" evidence="1">
    <location>
        <begin position="30"/>
        <end position="59"/>
    </location>
</feature>